<keyword evidence="1" id="KW-0547">Nucleotide-binding</keyword>
<dbReference type="GO" id="GO:0004386">
    <property type="term" value="F:helicase activity"/>
    <property type="evidence" value="ECO:0007669"/>
    <property type="project" value="UniProtKB-KW"/>
</dbReference>
<dbReference type="EMBL" id="JN051154">
    <property type="protein sequence ID" value="AER59802.1"/>
    <property type="molecule type" value="Genomic_DNA"/>
</dbReference>
<dbReference type="KEGG" id="vg:11294593"/>
<evidence type="ECO:0000313" key="1">
    <source>
        <dbReference type="EMBL" id="AER59802.1"/>
    </source>
</evidence>
<organism evidence="1 2">
    <name type="scientific">Pediococcus phage cIP1</name>
    <dbReference type="NCBI Taxonomy" id="2681621"/>
    <lineage>
        <taxon>Viruses</taxon>
        <taxon>Duplodnaviria</taxon>
        <taxon>Heunggongvirae</taxon>
        <taxon>Uroviricota</taxon>
        <taxon>Caudoviricetes</taxon>
        <taxon>Coetzeevirus</taxon>
        <taxon>Coetzeevirus cIP1</taxon>
    </lineage>
</organism>
<keyword evidence="1" id="KW-0378">Hydrolase</keyword>
<dbReference type="SUPFAM" id="SSF52540">
    <property type="entry name" value="P-loop containing nucleoside triphosphate hydrolases"/>
    <property type="match status" value="1"/>
</dbReference>
<accession>G8FV26</accession>
<protein>
    <submittedName>
        <fullName evidence="1">NTP-binding helicase</fullName>
    </submittedName>
</protein>
<evidence type="ECO:0000313" key="2">
    <source>
        <dbReference type="Proteomes" id="UP000005879"/>
    </source>
</evidence>
<gene>
    <name evidence="1" type="ORF">clP1_043</name>
</gene>
<proteinExistence type="predicted"/>
<name>G8FV26_9CAUD</name>
<keyword evidence="1" id="KW-0347">Helicase</keyword>
<dbReference type="GeneID" id="11294593"/>
<keyword evidence="1" id="KW-0067">ATP-binding</keyword>
<keyword evidence="2" id="KW-1185">Reference proteome</keyword>
<reference evidence="1 2" key="1">
    <citation type="journal article" date="2012" name="Gene">
        <title>Genome sequence of the phage clP1, which infects the beer spoilage bacterium Pediococcus damnosus.</title>
        <authorList>
            <person name="Kelly D."/>
            <person name="O'Sullivan O."/>
            <person name="Mills S."/>
            <person name="McAuliffe O."/>
            <person name="Ross R.P."/>
            <person name="Neve H."/>
            <person name="Coffey A."/>
        </authorList>
    </citation>
    <scope>NUCLEOTIDE SEQUENCE [LARGE SCALE GENOMIC DNA]</scope>
</reference>
<dbReference type="Proteomes" id="UP000005879">
    <property type="component" value="Segment"/>
</dbReference>
<dbReference type="RefSeq" id="YP_004934208.1">
    <property type="nucleotide sequence ID" value="NC_016161.1"/>
</dbReference>
<dbReference type="Pfam" id="PF13479">
    <property type="entry name" value="AAA_24"/>
    <property type="match status" value="1"/>
</dbReference>
<dbReference type="InterPro" id="IPR027417">
    <property type="entry name" value="P-loop_NTPase"/>
</dbReference>
<sequence>MKKVTNLKDGANIFVVLGQVGSGKTALTLGHPGKKLVVSFDGSYSTLAGHEDEITVVEPETADYGNADKFVTEIDEMAKDVDLVVFDNISAVETTMVEAITDGKLGNNTDGRAAYGKLQKFLAKLSRWAIHYKGDVLFTLWSQVMENGASEPAMNAKAFNSVAGYAKLVSRTVTGFDGYQVVVNPDGNGTIKNRMAGAITKQEIANADYWKAIEYAKGK</sequence>